<evidence type="ECO:0000313" key="2">
    <source>
        <dbReference type="EMBL" id="EZG72372.1"/>
    </source>
</evidence>
<feature type="non-terminal residue" evidence="2">
    <location>
        <position position="363"/>
    </location>
</feature>
<protein>
    <submittedName>
        <fullName evidence="2">Uncharacterized protein</fullName>
    </submittedName>
</protein>
<feature type="compositionally biased region" description="Low complexity" evidence="1">
    <location>
        <begin position="273"/>
        <end position="306"/>
    </location>
</feature>
<feature type="non-terminal residue" evidence="2">
    <location>
        <position position="1"/>
    </location>
</feature>
<dbReference type="RefSeq" id="XP_011129783.1">
    <property type="nucleotide sequence ID" value="XM_011131481.1"/>
</dbReference>
<comment type="caution">
    <text evidence="2">The sequence shown here is derived from an EMBL/GenBank/DDBJ whole genome shotgun (WGS) entry which is preliminary data.</text>
</comment>
<evidence type="ECO:0000313" key="3">
    <source>
        <dbReference type="Proteomes" id="UP000019763"/>
    </source>
</evidence>
<feature type="region of interest" description="Disordered" evidence="1">
    <location>
        <begin position="239"/>
        <end position="317"/>
    </location>
</feature>
<feature type="compositionally biased region" description="Basic and acidic residues" evidence="1">
    <location>
        <begin position="1"/>
        <end position="10"/>
    </location>
</feature>
<sequence length="363" mass="36814">HSTANEERTLVRLTGSPGPSSVNVSTARTTKFLESGTCSVTASDKTWQRRLLTTTHVCRSTTGAVEGSNGLLPSFFSHCTSRSILPKNFPPGGHAFVAGSCFATPGRPATGTRLVAGWRCTTGATTARGFAATFGATSLGVVACAVVDGTVESVIDDVVVGCGKVTRLEEVLSPGVVLTAMDRFRAAILAPSLTAAIALKPVGHLLLVKRSNSALAWATICARRTAWTTSATVGVRPAGVASSAAGQSSTGATTSARGMPLSRAEATPTGIVPTGVTSTGATTPTGGMPTSTSGTISTDGTTSTGGEPTPVGRVPTEVTSSEVTPSISASSSTAIALRSSTTACSVAIRFRTQPHWSERQTSQ</sequence>
<feature type="compositionally biased region" description="Low complexity" evidence="1">
    <location>
        <begin position="239"/>
        <end position="256"/>
    </location>
</feature>
<proteinExistence type="predicted"/>
<dbReference type="Proteomes" id="UP000019763">
    <property type="component" value="Unassembled WGS sequence"/>
</dbReference>
<feature type="region of interest" description="Disordered" evidence="1">
    <location>
        <begin position="1"/>
        <end position="24"/>
    </location>
</feature>
<name>A0A023B9A3_GRENI</name>
<gene>
    <name evidence="2" type="ORF">GNI_051370</name>
</gene>
<evidence type="ECO:0000256" key="1">
    <source>
        <dbReference type="SAM" id="MobiDB-lite"/>
    </source>
</evidence>
<organism evidence="2 3">
    <name type="scientific">Gregarina niphandrodes</name>
    <name type="common">Septate eugregarine</name>
    <dbReference type="NCBI Taxonomy" id="110365"/>
    <lineage>
        <taxon>Eukaryota</taxon>
        <taxon>Sar</taxon>
        <taxon>Alveolata</taxon>
        <taxon>Apicomplexa</taxon>
        <taxon>Conoidasida</taxon>
        <taxon>Gregarinasina</taxon>
        <taxon>Eugregarinorida</taxon>
        <taxon>Gregarinidae</taxon>
        <taxon>Gregarina</taxon>
    </lineage>
</organism>
<dbReference type="EMBL" id="AFNH02000392">
    <property type="protein sequence ID" value="EZG72372.1"/>
    <property type="molecule type" value="Genomic_DNA"/>
</dbReference>
<keyword evidence="3" id="KW-1185">Reference proteome</keyword>
<dbReference type="GeneID" id="22911905"/>
<dbReference type="VEuPathDB" id="CryptoDB:GNI_051370"/>
<accession>A0A023B9A3</accession>
<dbReference type="AlphaFoldDB" id="A0A023B9A3"/>
<reference evidence="2" key="1">
    <citation type="submission" date="2013-12" db="EMBL/GenBank/DDBJ databases">
        <authorList>
            <person name="Omoto C.K."/>
            <person name="Sibley D."/>
            <person name="Venepally P."/>
            <person name="Hadjithomas M."/>
            <person name="Karamycheva S."/>
            <person name="Brunk B."/>
            <person name="Roos D."/>
            <person name="Caler E."/>
            <person name="Lorenzi H."/>
        </authorList>
    </citation>
    <scope>NUCLEOTIDE SEQUENCE</scope>
</reference>